<accession>A0A0F9WKI5</accession>
<protein>
    <submittedName>
        <fullName evidence="1">Uncharacterized protein</fullName>
    </submittedName>
</protein>
<dbReference type="AlphaFoldDB" id="A0A0F9WKI5"/>
<organism evidence="1">
    <name type="scientific">marine sediment metagenome</name>
    <dbReference type="NCBI Taxonomy" id="412755"/>
    <lineage>
        <taxon>unclassified sequences</taxon>
        <taxon>metagenomes</taxon>
        <taxon>ecological metagenomes</taxon>
    </lineage>
</organism>
<proteinExistence type="predicted"/>
<comment type="caution">
    <text evidence="1">The sequence shown here is derived from an EMBL/GenBank/DDBJ whole genome shotgun (WGS) entry which is preliminary data.</text>
</comment>
<evidence type="ECO:0000313" key="1">
    <source>
        <dbReference type="EMBL" id="KKN78998.1"/>
    </source>
</evidence>
<reference evidence="1" key="1">
    <citation type="journal article" date="2015" name="Nature">
        <title>Complex archaea that bridge the gap between prokaryotes and eukaryotes.</title>
        <authorList>
            <person name="Spang A."/>
            <person name="Saw J.H."/>
            <person name="Jorgensen S.L."/>
            <person name="Zaremba-Niedzwiedzka K."/>
            <person name="Martijn J."/>
            <person name="Lind A.E."/>
            <person name="van Eijk R."/>
            <person name="Schleper C."/>
            <person name="Guy L."/>
            <person name="Ettema T.J."/>
        </authorList>
    </citation>
    <scope>NUCLEOTIDE SEQUENCE</scope>
</reference>
<gene>
    <name evidence="1" type="ORF">LCGC14_0344740</name>
</gene>
<dbReference type="EMBL" id="LAZR01000254">
    <property type="protein sequence ID" value="KKN78998.1"/>
    <property type="molecule type" value="Genomic_DNA"/>
</dbReference>
<name>A0A0F9WKI5_9ZZZZ</name>
<sequence>MKDVFITSHTFGDPPTGGSWYEKGNVETSFIEPLAKKKGWNEMDAYDVLLTREEWEEIGLLLSDAIDPRVEVAWLERAKDVVERFFK</sequence>